<feature type="transmembrane region" description="Helical" evidence="8">
    <location>
        <begin position="231"/>
        <end position="252"/>
    </location>
</feature>
<evidence type="ECO:0000256" key="6">
    <source>
        <dbReference type="ARBA" id="ARBA00023136"/>
    </source>
</evidence>
<evidence type="ECO:0000256" key="4">
    <source>
        <dbReference type="ARBA" id="ARBA00022692"/>
    </source>
</evidence>
<feature type="transmembrane region" description="Helical" evidence="8">
    <location>
        <begin position="154"/>
        <end position="172"/>
    </location>
</feature>
<dbReference type="GO" id="GO:0005886">
    <property type="term" value="C:plasma membrane"/>
    <property type="evidence" value="ECO:0007669"/>
    <property type="project" value="UniProtKB-SubCell"/>
</dbReference>
<dbReference type="GO" id="GO:0046872">
    <property type="term" value="F:metal ion binding"/>
    <property type="evidence" value="ECO:0007669"/>
    <property type="project" value="UniProtKB-KW"/>
</dbReference>
<feature type="transmembrane region" description="Helical" evidence="8">
    <location>
        <begin position="203"/>
        <end position="225"/>
    </location>
</feature>
<feature type="transmembrane region" description="Helical" evidence="8">
    <location>
        <begin position="281"/>
        <end position="301"/>
    </location>
</feature>
<feature type="transmembrane region" description="Helical" evidence="8">
    <location>
        <begin position="123"/>
        <end position="142"/>
    </location>
</feature>
<keyword evidence="4 8" id="KW-0812">Transmembrane</keyword>
<keyword evidence="7" id="KW-0479">Metal-binding</keyword>
<gene>
    <name evidence="9" type="ORF">GH984_09930</name>
</gene>
<name>A0A6N7QUD6_9GAMM</name>
<evidence type="ECO:0000256" key="1">
    <source>
        <dbReference type="ARBA" id="ARBA00004651"/>
    </source>
</evidence>
<dbReference type="Proteomes" id="UP000433788">
    <property type="component" value="Unassembled WGS sequence"/>
</dbReference>
<feature type="transmembrane region" description="Helical" evidence="8">
    <location>
        <begin position="41"/>
        <end position="62"/>
    </location>
</feature>
<feature type="binding site" evidence="7">
    <location>
        <position position="207"/>
    </location>
    <ligand>
        <name>Mg(2+)</name>
        <dbReference type="ChEBI" id="CHEBI:18420"/>
    </ligand>
</feature>
<dbReference type="GO" id="GO:0071555">
    <property type="term" value="P:cell wall organization"/>
    <property type="evidence" value="ECO:0007669"/>
    <property type="project" value="TreeGrafter"/>
</dbReference>
<evidence type="ECO:0000313" key="9">
    <source>
        <dbReference type="EMBL" id="MRH79019.1"/>
    </source>
</evidence>
<evidence type="ECO:0000313" key="10">
    <source>
        <dbReference type="Proteomes" id="UP000433788"/>
    </source>
</evidence>
<feature type="transmembrane region" description="Helical" evidence="8">
    <location>
        <begin position="68"/>
        <end position="85"/>
    </location>
</feature>
<keyword evidence="2" id="KW-1003">Cell membrane</keyword>
<feature type="transmembrane region" description="Helical" evidence="8">
    <location>
        <begin position="178"/>
        <end position="196"/>
    </location>
</feature>
<comment type="subcellular location">
    <subcellularLocation>
        <location evidence="1">Cell membrane</location>
        <topology evidence="1">Multi-pass membrane protein</topology>
    </subcellularLocation>
</comment>
<sequence>MWVAVGITAVLVGVVRRYATSRQMLDQPGARRSHTEPTPRGGGLAIVAIVLLGLPLLLLGGYLPLKPGIGLMAAGLIVAAAGWWDDRMGDIPARWRLVAHALAAAIVLFTLGGLPPIPIAGQLVDFGLIGHALAWVYLIWMLNLFNFMDGINGIAGIEAFTVAGGLALMALMLGPYPAVVALGGLIAAGALGFLPWNFPTARIFMGDAGSGLLGLLLGALVLLAAHAAPLLFWSGIVLSAIFWIDATATLLVRTARRERITEAHRSHAYQHAAAKWGHTRVTLLVLLINLVFLLPAAWLLAAGAIPALPTVILITGLLTLLAVCGRAGQSC</sequence>
<keyword evidence="7" id="KW-0460">Magnesium</keyword>
<keyword evidence="5 8" id="KW-1133">Transmembrane helix</keyword>
<dbReference type="InterPro" id="IPR000715">
    <property type="entry name" value="Glycosyl_transferase_4"/>
</dbReference>
<evidence type="ECO:0000256" key="7">
    <source>
        <dbReference type="PIRSR" id="PIRSR600715-1"/>
    </source>
</evidence>
<feature type="binding site" evidence="7">
    <location>
        <position position="146"/>
    </location>
    <ligand>
        <name>Mg(2+)</name>
        <dbReference type="ChEBI" id="CHEBI:18420"/>
    </ligand>
</feature>
<feature type="transmembrane region" description="Helical" evidence="8">
    <location>
        <begin position="307"/>
        <end position="325"/>
    </location>
</feature>
<comment type="cofactor">
    <cofactor evidence="7">
        <name>Mg(2+)</name>
        <dbReference type="ChEBI" id="CHEBI:18420"/>
    </cofactor>
</comment>
<dbReference type="AlphaFoldDB" id="A0A6N7QUD6"/>
<protein>
    <submittedName>
        <fullName evidence="9">Glycosyl transferase</fullName>
    </submittedName>
</protein>
<evidence type="ECO:0000256" key="5">
    <source>
        <dbReference type="ARBA" id="ARBA00022989"/>
    </source>
</evidence>
<proteinExistence type="predicted"/>
<keyword evidence="3 9" id="KW-0808">Transferase</keyword>
<dbReference type="Pfam" id="PF00953">
    <property type="entry name" value="Glycos_transf_4"/>
    <property type="match status" value="1"/>
</dbReference>
<dbReference type="EMBL" id="WJPP01000005">
    <property type="protein sequence ID" value="MRH79019.1"/>
    <property type="molecule type" value="Genomic_DNA"/>
</dbReference>
<dbReference type="PANTHER" id="PTHR22926:SF3">
    <property type="entry name" value="UNDECAPRENYL-PHOSPHATE ALPHA-N-ACETYLGLUCOSAMINYL 1-PHOSPHATE TRANSFERASE"/>
    <property type="match status" value="1"/>
</dbReference>
<dbReference type="GO" id="GO:0016780">
    <property type="term" value="F:phosphotransferase activity, for other substituted phosphate groups"/>
    <property type="evidence" value="ECO:0007669"/>
    <property type="project" value="InterPro"/>
</dbReference>
<keyword evidence="6 8" id="KW-0472">Membrane</keyword>
<keyword evidence="10" id="KW-1185">Reference proteome</keyword>
<comment type="caution">
    <text evidence="9">The sequence shown here is derived from an EMBL/GenBank/DDBJ whole genome shotgun (WGS) entry which is preliminary data.</text>
</comment>
<organism evidence="9 10">
    <name type="scientific">Spiribacter salilacus</name>
    <dbReference type="NCBI Taxonomy" id="2664894"/>
    <lineage>
        <taxon>Bacteria</taxon>
        <taxon>Pseudomonadati</taxon>
        <taxon>Pseudomonadota</taxon>
        <taxon>Gammaproteobacteria</taxon>
        <taxon>Chromatiales</taxon>
        <taxon>Ectothiorhodospiraceae</taxon>
        <taxon>Spiribacter</taxon>
    </lineage>
</organism>
<evidence type="ECO:0000256" key="3">
    <source>
        <dbReference type="ARBA" id="ARBA00022679"/>
    </source>
</evidence>
<dbReference type="PANTHER" id="PTHR22926">
    <property type="entry name" value="PHOSPHO-N-ACETYLMURAMOYL-PENTAPEPTIDE-TRANSFERASE"/>
    <property type="match status" value="1"/>
</dbReference>
<dbReference type="GO" id="GO:0044038">
    <property type="term" value="P:cell wall macromolecule biosynthetic process"/>
    <property type="evidence" value="ECO:0007669"/>
    <property type="project" value="TreeGrafter"/>
</dbReference>
<evidence type="ECO:0000256" key="2">
    <source>
        <dbReference type="ARBA" id="ARBA00022475"/>
    </source>
</evidence>
<evidence type="ECO:0000256" key="8">
    <source>
        <dbReference type="SAM" id="Phobius"/>
    </source>
</evidence>
<feature type="transmembrane region" description="Helical" evidence="8">
    <location>
        <begin position="97"/>
        <end position="117"/>
    </location>
</feature>
<reference evidence="9 10" key="1">
    <citation type="submission" date="2019-11" db="EMBL/GenBank/DDBJ databases">
        <authorList>
            <person name="Zhang X.Y."/>
        </authorList>
    </citation>
    <scope>NUCLEOTIDE SEQUENCE [LARGE SCALE GENOMIC DNA]</scope>
    <source>
        <strain evidence="9 10">C176</strain>
    </source>
</reference>
<dbReference type="GO" id="GO:0009103">
    <property type="term" value="P:lipopolysaccharide biosynthetic process"/>
    <property type="evidence" value="ECO:0007669"/>
    <property type="project" value="TreeGrafter"/>
</dbReference>
<accession>A0A6N7QUD6</accession>